<dbReference type="RefSeq" id="WP_013597671.1">
    <property type="nucleotide sequence ID" value="NC_015144.1"/>
</dbReference>
<dbReference type="Pfam" id="PF13582">
    <property type="entry name" value="Reprolysin_3"/>
    <property type="match status" value="1"/>
</dbReference>
<feature type="signal peptide" evidence="2">
    <location>
        <begin position="1"/>
        <end position="21"/>
    </location>
</feature>
<evidence type="ECO:0000313" key="4">
    <source>
        <dbReference type="EMBL" id="ADX67279.1"/>
    </source>
</evidence>
<dbReference type="eggNOG" id="COG4935">
    <property type="taxonomic scope" value="Bacteria"/>
</dbReference>
<evidence type="ECO:0000313" key="5">
    <source>
        <dbReference type="Proteomes" id="UP000008641"/>
    </source>
</evidence>
<dbReference type="Proteomes" id="UP000008641">
    <property type="component" value="Chromosome"/>
</dbReference>
<organism evidence="4 5">
    <name type="scientific">Weeksella virosa (strain ATCC 43766 / DSM 16922 / JCM 21250 / CCUG 30538 / CDC 9751 / IAM 14551 / NBRC 16016 / NCTC 11634 / CL345/78)</name>
    <dbReference type="NCBI Taxonomy" id="865938"/>
    <lineage>
        <taxon>Bacteria</taxon>
        <taxon>Pseudomonadati</taxon>
        <taxon>Bacteroidota</taxon>
        <taxon>Flavobacteriia</taxon>
        <taxon>Flavobacteriales</taxon>
        <taxon>Weeksellaceae</taxon>
        <taxon>Weeksella</taxon>
    </lineage>
</organism>
<dbReference type="HOGENOM" id="CLU_006954_2_0_10"/>
<evidence type="ECO:0000259" key="3">
    <source>
        <dbReference type="Pfam" id="PF18962"/>
    </source>
</evidence>
<dbReference type="AlphaFoldDB" id="F0NZM0"/>
<feature type="domain" description="Secretion system C-terminal sorting" evidence="3">
    <location>
        <begin position="682"/>
        <end position="752"/>
    </location>
</feature>
<dbReference type="Pfam" id="PF18962">
    <property type="entry name" value="Por_Secre_tail"/>
    <property type="match status" value="1"/>
</dbReference>
<dbReference type="KEGG" id="wvi:Weevi_0560"/>
<name>F0NZM0_WEEVC</name>
<reference evidence="4 5" key="1">
    <citation type="journal article" date="2011" name="Stand. Genomic Sci.">
        <title>Complete genome sequence of Weeksella virosa type strain (9751).</title>
        <authorList>
            <person name="Lang E."/>
            <person name="Teshima H."/>
            <person name="Lucas S."/>
            <person name="Lapidus A."/>
            <person name="Hammon N."/>
            <person name="Deshpande S."/>
            <person name="Nolan M."/>
            <person name="Cheng J.F."/>
            <person name="Pitluck S."/>
            <person name="Liolios K."/>
            <person name="Pagani I."/>
            <person name="Mikhailova N."/>
            <person name="Ivanova N."/>
            <person name="Mavromatis K."/>
            <person name="Pati A."/>
            <person name="Tapia R."/>
            <person name="Han C."/>
            <person name="Goodwin L."/>
            <person name="Chen A."/>
            <person name="Palaniappan K."/>
            <person name="Land M."/>
            <person name="Hauser L."/>
            <person name="Chang Y.J."/>
            <person name="Jeffries C.D."/>
            <person name="Brambilla E.M."/>
            <person name="Kopitz M."/>
            <person name="Rohde M."/>
            <person name="Goker M."/>
            <person name="Tindall B.J."/>
            <person name="Detter J.C."/>
            <person name="Woyke T."/>
            <person name="Bristow J."/>
            <person name="Eisen J.A."/>
            <person name="Markowitz V."/>
            <person name="Hugenholtz P."/>
            <person name="Klenk H.P."/>
            <person name="Kyrpides N.C."/>
        </authorList>
    </citation>
    <scope>NUCLEOTIDE SEQUENCE [LARGE SCALE GENOMIC DNA]</scope>
    <source>
        <strain evidence="5">ATCC 43766 / DSM 16922 / JCM 21250 / NBRC 16016 / NCTC 11634 / CL345/78</strain>
    </source>
</reference>
<proteinExistence type="predicted"/>
<protein>
    <recommendedName>
        <fullName evidence="3">Secretion system C-terminal sorting domain-containing protein</fullName>
    </recommendedName>
</protein>
<evidence type="ECO:0000256" key="2">
    <source>
        <dbReference type="SAM" id="SignalP"/>
    </source>
</evidence>
<accession>F0NZM0</accession>
<evidence type="ECO:0000256" key="1">
    <source>
        <dbReference type="ARBA" id="ARBA00022729"/>
    </source>
</evidence>
<dbReference type="InterPro" id="IPR024079">
    <property type="entry name" value="MetalloPept_cat_dom_sf"/>
</dbReference>
<dbReference type="NCBIfam" id="TIGR04183">
    <property type="entry name" value="Por_Secre_tail"/>
    <property type="match status" value="1"/>
</dbReference>
<dbReference type="GO" id="GO:0008237">
    <property type="term" value="F:metallopeptidase activity"/>
    <property type="evidence" value="ECO:0007669"/>
    <property type="project" value="InterPro"/>
</dbReference>
<dbReference type="STRING" id="865938.Weevi_0560"/>
<dbReference type="InterPro" id="IPR026444">
    <property type="entry name" value="Secre_tail"/>
</dbReference>
<dbReference type="EMBL" id="CP002455">
    <property type="protein sequence ID" value="ADX67279.1"/>
    <property type="molecule type" value="Genomic_DNA"/>
</dbReference>
<feature type="chain" id="PRO_5003254259" description="Secretion system C-terminal sorting domain-containing protein" evidence="2">
    <location>
        <begin position="22"/>
        <end position="754"/>
    </location>
</feature>
<dbReference type="InterPro" id="IPR013783">
    <property type="entry name" value="Ig-like_fold"/>
</dbReference>
<reference evidence="5" key="2">
    <citation type="journal article" date="2011" name="Stand. Genomic Sci.">
        <title>Complete genome sequence of Weeksella virosa type strain (9751T).</title>
        <authorList>
            <person name="Lang E."/>
            <person name="Teshima H."/>
            <person name="Lucas S."/>
            <person name="Lapidus A."/>
            <person name="Hammon N."/>
            <person name="Deshpande S."/>
            <person name="Nolan M."/>
            <person name="Cheng J."/>
            <person name="Pitluck S."/>
            <person name="Liolios K."/>
            <person name="Pagani I."/>
            <person name="Mikhailova N."/>
            <person name="Ivanova N."/>
            <person name="Mavromatis K."/>
            <person name="Pati A."/>
            <person name="Tapia R."/>
            <person name="Han C."/>
            <person name="Goodwin L."/>
            <person name="Chen A."/>
            <person name="Palaniappan K."/>
            <person name="Land M."/>
            <person name="Hauser L."/>
            <person name="Chang Y."/>
            <person name="Jeffries C."/>
            <person name="Brambilla E."/>
            <person name="Kopitz M."/>
            <person name="Rohde M."/>
            <person name="Goker M."/>
            <person name="Tindall B."/>
            <person name="Detter J."/>
            <person name="Woyke T."/>
            <person name="Bristow J."/>
            <person name="Eisen J."/>
            <person name="Markowitz V."/>
            <person name="Hugenholtz P."/>
            <person name="Klenk H."/>
            <person name="Kyrpides N."/>
        </authorList>
    </citation>
    <scope>NUCLEOTIDE SEQUENCE [LARGE SCALE GENOMIC DNA]</scope>
    <source>
        <strain evidence="5">ATCC 43766 / DSM 16922 / JCM 21250 / NBRC 16016 / NCTC 11634 / CL345/78</strain>
    </source>
</reference>
<dbReference type="SUPFAM" id="SSF55486">
    <property type="entry name" value="Metalloproteases ('zincins'), catalytic domain"/>
    <property type="match status" value="1"/>
</dbReference>
<dbReference type="Gene3D" id="3.40.390.10">
    <property type="entry name" value="Collagenase (Catalytic Domain)"/>
    <property type="match status" value="1"/>
</dbReference>
<keyword evidence="5" id="KW-1185">Reference proteome</keyword>
<sequence>MKKRFILFSMLGLLMSGVTYAQQNHWKSVNEAQFRGVELVERLSTPSEYKLFSLNTDNLLSELQTIHGKNINKIISLPNEDGTFTQYNVREASIMHPDLQAKHQNIRSYSGKSIDGQANIRFSYSPYFGLSAIIFRANGTTSYLDAYTADLNTYITYERSTIENKLTDFTCHADHDFENQIIEQSIANAQNRDMTVVDGKLRKYRLALASTIEYSAFHIGRANAQNESTAVKKEVVLAAMNVAMTRVNGIYENEVGVTMELIPNNTDIIFIDSDNYTNNNGYTMLSENQTTIDQVIGKDNYDIGHVFSTGGGGIARLQSPCNDGVKAMGVTGLGAPVNDAFYVDFVAHEMGHQYGAPHTFNNSCSGNRSGGTSVEPGSGSTIMAYAGICPPNVQRNSDPYFHTVSVSNIYNFIRNGGTCSVDTNTNNSAPTISSDKSMYFIPHSTAFVLNATAEDADGDSLTYNWEQTDAQISTQPPLSTSTSGPNFRSLPPEEVSYRYFPNLKSIVDGKLVFTSNPDSSRQNSWEVIASVKRDYNFSLLVRDNNPIGGQTARKNFLVRVQDVGPFKVTSQATAEVWDAQENPQATITWDVAGTDANSINATEVDIFLSLDGGKTFDKEIAKNVPNTGSYTFNIPAGSDTTKARIMVKASDNIFLAVNSANFTIKNASMGVNDASLQKSTHISPNPSNGVFEVKTAKNAKLVSVEIHDATGRKVFENLNPKNIRFDVTKLTNGVYLVTVKTDKGTETQKLIIKK</sequence>
<dbReference type="Gene3D" id="2.60.40.10">
    <property type="entry name" value="Immunoglobulins"/>
    <property type="match status" value="1"/>
</dbReference>
<gene>
    <name evidence="4" type="ordered locus">Weevi_0560</name>
</gene>
<keyword evidence="1 2" id="KW-0732">Signal</keyword>